<dbReference type="GO" id="GO:0016020">
    <property type="term" value="C:membrane"/>
    <property type="evidence" value="ECO:0007669"/>
    <property type="project" value="UniProtKB-SubCell"/>
</dbReference>
<dbReference type="EMBL" id="DPOP01000040">
    <property type="protein sequence ID" value="HCW66439.1"/>
    <property type="molecule type" value="Genomic_DNA"/>
</dbReference>
<gene>
    <name evidence="10" type="ORF">DEF21_22785</name>
    <name evidence="11" type="ORF">DHR80_04350</name>
</gene>
<dbReference type="AlphaFoldDB" id="A0A358I0W3"/>
<dbReference type="Pfam" id="PF07219">
    <property type="entry name" value="HemY_N"/>
    <property type="match status" value="1"/>
</dbReference>
<dbReference type="Proteomes" id="UP000264753">
    <property type="component" value="Unassembled WGS sequence"/>
</dbReference>
<name>A0A358I0W3_9PROT</name>
<dbReference type="SUPFAM" id="SSF48452">
    <property type="entry name" value="TPR-like"/>
    <property type="match status" value="2"/>
</dbReference>
<evidence type="ECO:0000256" key="1">
    <source>
        <dbReference type="ARBA" id="ARBA00004370"/>
    </source>
</evidence>
<sequence length="488" mass="53408">MIRLLTFILITAVLVGCTVWFADNPGRMTVVWLGYRFDGSIGMVALALLALTAICVLIWRGWTIIANSPGWVGRLLGSRRRKKGQQALTMGLLELASGDVRQALKHTRAVDRYLEDDTLTRLLTAQAAELDGNNDAAKRQFEAMLEKPDSAFFGLRGLLQLSLKTNDREDALDYAERAHRLRPRNPAVIVTLFDLLLTSKRWDRALSLLIDAQKAEVFGEQELTRRRALLITAKAEDAIASGENTEAIKLLRKALNAAGDFTGAAVLLAGLYRDLKQESKARDVILQSWRTTPSAALGAIYLETLTGDPLAQVKSVEKLAATNPDHVESQIILAEAALLADLWGMARSNLEKAMTRKTEARHYRLLADLELREKQDGAKARDLLVKASHANPDPDWRCGACGAETDRWVVSCPSCHSFGSVEWRSPLRVHQAPKTTAPDAGNPPSKDAAQKPAAIEQNGTIIDHSNDDDGGSDSDNANTPQKGTQPAV</sequence>
<evidence type="ECO:0000259" key="9">
    <source>
        <dbReference type="Pfam" id="PF07219"/>
    </source>
</evidence>
<keyword evidence="4" id="KW-0802">TPR repeat</keyword>
<evidence type="ECO:0000313" key="11">
    <source>
        <dbReference type="EMBL" id="HCW66439.1"/>
    </source>
</evidence>
<dbReference type="InterPro" id="IPR010817">
    <property type="entry name" value="HemY_N"/>
</dbReference>
<dbReference type="Proteomes" id="UP000264179">
    <property type="component" value="Unassembled WGS sequence"/>
</dbReference>
<feature type="compositionally biased region" description="Polar residues" evidence="7">
    <location>
        <begin position="477"/>
        <end position="488"/>
    </location>
</feature>
<dbReference type="EMBL" id="DOOG01000180">
    <property type="protein sequence ID" value="HBV00705.1"/>
    <property type="molecule type" value="Genomic_DNA"/>
</dbReference>
<evidence type="ECO:0000313" key="13">
    <source>
        <dbReference type="Proteomes" id="UP000264753"/>
    </source>
</evidence>
<evidence type="ECO:0000256" key="8">
    <source>
        <dbReference type="SAM" id="Phobius"/>
    </source>
</evidence>
<evidence type="ECO:0000256" key="3">
    <source>
        <dbReference type="ARBA" id="ARBA00022737"/>
    </source>
</evidence>
<evidence type="ECO:0000256" key="2">
    <source>
        <dbReference type="ARBA" id="ARBA00022692"/>
    </source>
</evidence>
<evidence type="ECO:0000256" key="7">
    <source>
        <dbReference type="SAM" id="MobiDB-lite"/>
    </source>
</evidence>
<dbReference type="PANTHER" id="PTHR45586:SF1">
    <property type="entry name" value="LIPOPOLYSACCHARIDE ASSEMBLY PROTEIN B"/>
    <property type="match status" value="1"/>
</dbReference>
<keyword evidence="6 8" id="KW-0472">Membrane</keyword>
<evidence type="ECO:0000313" key="10">
    <source>
        <dbReference type="EMBL" id="HBV00705.1"/>
    </source>
</evidence>
<proteinExistence type="predicted"/>
<dbReference type="InterPro" id="IPR051012">
    <property type="entry name" value="CellSynth/LPSAsmb/PSIAsmb"/>
</dbReference>
<organism evidence="10 13">
    <name type="scientific">Thalassospira lucentensis</name>
    <dbReference type="NCBI Taxonomy" id="168935"/>
    <lineage>
        <taxon>Bacteria</taxon>
        <taxon>Pseudomonadati</taxon>
        <taxon>Pseudomonadota</taxon>
        <taxon>Alphaproteobacteria</taxon>
        <taxon>Rhodospirillales</taxon>
        <taxon>Thalassospiraceae</taxon>
        <taxon>Thalassospira</taxon>
    </lineage>
</organism>
<dbReference type="Pfam" id="PF14559">
    <property type="entry name" value="TPR_19"/>
    <property type="match status" value="1"/>
</dbReference>
<feature type="domain" description="HemY N-terminal" evidence="9">
    <location>
        <begin position="26"/>
        <end position="132"/>
    </location>
</feature>
<dbReference type="STRING" id="168935.AUP42_15710"/>
<evidence type="ECO:0000313" key="12">
    <source>
        <dbReference type="Proteomes" id="UP000264179"/>
    </source>
</evidence>
<keyword evidence="5 8" id="KW-1133">Transmembrane helix</keyword>
<comment type="subcellular location">
    <subcellularLocation>
        <location evidence="1">Membrane</location>
    </subcellularLocation>
</comment>
<dbReference type="InterPro" id="IPR011990">
    <property type="entry name" value="TPR-like_helical_dom_sf"/>
</dbReference>
<evidence type="ECO:0000256" key="5">
    <source>
        <dbReference type="ARBA" id="ARBA00022989"/>
    </source>
</evidence>
<feature type="transmembrane region" description="Helical" evidence="8">
    <location>
        <begin position="37"/>
        <end position="59"/>
    </location>
</feature>
<accession>A0A358I0W3</accession>
<dbReference type="Gene3D" id="1.25.40.10">
    <property type="entry name" value="Tetratricopeptide repeat domain"/>
    <property type="match status" value="2"/>
</dbReference>
<evidence type="ECO:0000256" key="4">
    <source>
        <dbReference type="ARBA" id="ARBA00022803"/>
    </source>
</evidence>
<evidence type="ECO:0000256" key="6">
    <source>
        <dbReference type="ARBA" id="ARBA00023136"/>
    </source>
</evidence>
<feature type="region of interest" description="Disordered" evidence="7">
    <location>
        <begin position="431"/>
        <end position="488"/>
    </location>
</feature>
<dbReference type="RefSeq" id="WP_277276681.1">
    <property type="nucleotide sequence ID" value="NZ_DOOG01000180.1"/>
</dbReference>
<keyword evidence="2 8" id="KW-0812">Transmembrane</keyword>
<keyword evidence="3" id="KW-0677">Repeat</keyword>
<reference evidence="12 13" key="1">
    <citation type="journal article" date="2018" name="Nat. Biotechnol.">
        <title>A standardized bacterial taxonomy based on genome phylogeny substantially revises the tree of life.</title>
        <authorList>
            <person name="Parks D.H."/>
            <person name="Chuvochina M."/>
            <person name="Waite D.W."/>
            <person name="Rinke C."/>
            <person name="Skarshewski A."/>
            <person name="Chaumeil P.A."/>
            <person name="Hugenholtz P."/>
        </authorList>
    </citation>
    <scope>NUCLEOTIDE SEQUENCE [LARGE SCALE GENOMIC DNA]</scope>
    <source>
        <strain evidence="10">UBA8707</strain>
        <strain evidence="11">UBA9881</strain>
    </source>
</reference>
<comment type="caution">
    <text evidence="10">The sequence shown here is derived from an EMBL/GenBank/DDBJ whole genome shotgun (WGS) entry which is preliminary data.</text>
</comment>
<dbReference type="PANTHER" id="PTHR45586">
    <property type="entry name" value="TPR REPEAT-CONTAINING PROTEIN PA4667"/>
    <property type="match status" value="1"/>
</dbReference>
<dbReference type="PROSITE" id="PS51257">
    <property type="entry name" value="PROKAR_LIPOPROTEIN"/>
    <property type="match status" value="1"/>
</dbReference>
<protein>
    <submittedName>
        <fullName evidence="10">Heme biosynthesis protein HemY</fullName>
    </submittedName>
</protein>